<dbReference type="GO" id="GO:0006633">
    <property type="term" value="P:fatty acid biosynthetic process"/>
    <property type="evidence" value="ECO:0007669"/>
    <property type="project" value="InterPro"/>
</dbReference>
<dbReference type="PANTHER" id="PTHR34069:SF2">
    <property type="entry name" value="BETA-KETOACYL-[ACYL-CARRIER-PROTEIN] SYNTHASE III"/>
    <property type="match status" value="1"/>
</dbReference>
<evidence type="ECO:0000313" key="5">
    <source>
        <dbReference type="EMBL" id="WET66335.1"/>
    </source>
</evidence>
<dbReference type="RefSeq" id="WP_122144839.1">
    <property type="nucleotide sequence ID" value="NZ_CP120353.1"/>
</dbReference>
<dbReference type="InterPro" id="IPR013747">
    <property type="entry name" value="ACP_syn_III_C"/>
</dbReference>
<accession>A0AAX3QZ93</accession>
<organism evidence="5 6">
    <name type="scientific">Parabacteroides distasonis</name>
    <dbReference type="NCBI Taxonomy" id="823"/>
    <lineage>
        <taxon>Bacteria</taxon>
        <taxon>Pseudomonadati</taxon>
        <taxon>Bacteroidota</taxon>
        <taxon>Bacteroidia</taxon>
        <taxon>Bacteroidales</taxon>
        <taxon>Tannerellaceae</taxon>
        <taxon>Parabacteroides</taxon>
    </lineage>
</organism>
<dbReference type="GO" id="GO:0044550">
    <property type="term" value="P:secondary metabolite biosynthetic process"/>
    <property type="evidence" value="ECO:0007669"/>
    <property type="project" value="TreeGrafter"/>
</dbReference>
<protein>
    <submittedName>
        <fullName evidence="5">3-oxoacyl-[acyl-carrier-protein] synthase III C-terminal domain-containing protein</fullName>
    </submittedName>
</protein>
<evidence type="ECO:0000256" key="2">
    <source>
        <dbReference type="ARBA" id="ARBA00023315"/>
    </source>
</evidence>
<reference evidence="5" key="1">
    <citation type="submission" date="2023-03" db="EMBL/GenBank/DDBJ databases">
        <title>Parabacteroides distasonis, a bacteria resistant against UC.</title>
        <authorList>
            <person name="Dai W."/>
        </authorList>
    </citation>
    <scope>NUCLEOTIDE SEQUENCE</scope>
    <source>
        <strain evidence="5">F1-28</strain>
    </source>
</reference>
<evidence type="ECO:0000256" key="1">
    <source>
        <dbReference type="ARBA" id="ARBA00022679"/>
    </source>
</evidence>
<dbReference type="AlphaFoldDB" id="A0AAX3QZ93"/>
<dbReference type="InterPro" id="IPR013751">
    <property type="entry name" value="ACP_syn_III_N"/>
</dbReference>
<evidence type="ECO:0000313" key="6">
    <source>
        <dbReference type="Proteomes" id="UP001221009"/>
    </source>
</evidence>
<name>A0AAX3QZ93_PARDI</name>
<dbReference type="EMBL" id="CP120353">
    <property type="protein sequence ID" value="WET66335.1"/>
    <property type="molecule type" value="Genomic_DNA"/>
</dbReference>
<dbReference type="InterPro" id="IPR016039">
    <property type="entry name" value="Thiolase-like"/>
</dbReference>
<keyword evidence="1" id="KW-0808">Transferase</keyword>
<evidence type="ECO:0000259" key="3">
    <source>
        <dbReference type="Pfam" id="PF08541"/>
    </source>
</evidence>
<dbReference type="SUPFAM" id="SSF53901">
    <property type="entry name" value="Thiolase-like"/>
    <property type="match status" value="1"/>
</dbReference>
<sequence length="354" mass="39387">MDLLFKNKKITGILSIVPQKVVSFEEEMANYNFSPAKSKKLALVMGYKQHRIALEHQTSADFCMHGLQYLFDNNFLNKDSIDALLFVSQSADYIMPPTSNVIQGHFDMKTDMVCMDINQGCAGFELGLIQAFMLLEQESINKVILLNADVLSHKVSKQDRNSFPLIGDAAAITIVEKSDDTIPIHVTLNMDGKGAFALRIPAGGARLPHSEETAKMVEDEAGNFRSLDNLVMEGDQVFNFVQREVPPMINHLLELTSKNVEDVDFFMFHQPNKFMLNKVADALKIPYEKMPANIVENFGNSSSVTVPLNITFNLGETLKSETKSICVAGFGVGLTWSSALMNIGNLDFCNIIEF</sequence>
<dbReference type="Proteomes" id="UP001221009">
    <property type="component" value="Chromosome"/>
</dbReference>
<gene>
    <name evidence="5" type="ORF">P2T59_10190</name>
</gene>
<dbReference type="Pfam" id="PF08541">
    <property type="entry name" value="ACP_syn_III_C"/>
    <property type="match status" value="1"/>
</dbReference>
<dbReference type="GO" id="GO:0004315">
    <property type="term" value="F:3-oxoacyl-[acyl-carrier-protein] synthase activity"/>
    <property type="evidence" value="ECO:0007669"/>
    <property type="project" value="InterPro"/>
</dbReference>
<dbReference type="PANTHER" id="PTHR34069">
    <property type="entry name" value="3-OXOACYL-[ACYL-CARRIER-PROTEIN] SYNTHASE 3"/>
    <property type="match status" value="1"/>
</dbReference>
<feature type="domain" description="Beta-ketoacyl-[acyl-carrier-protein] synthase III N-terminal" evidence="4">
    <location>
        <begin position="115"/>
        <end position="191"/>
    </location>
</feature>
<feature type="domain" description="Beta-ketoacyl-[acyl-carrier-protein] synthase III C-terminal" evidence="3">
    <location>
        <begin position="258"/>
        <end position="342"/>
    </location>
</feature>
<dbReference type="Pfam" id="PF08545">
    <property type="entry name" value="ACP_syn_III"/>
    <property type="match status" value="1"/>
</dbReference>
<evidence type="ECO:0000259" key="4">
    <source>
        <dbReference type="Pfam" id="PF08545"/>
    </source>
</evidence>
<keyword evidence="2" id="KW-0012">Acyltransferase</keyword>
<proteinExistence type="predicted"/>
<dbReference type="Gene3D" id="3.40.47.10">
    <property type="match status" value="1"/>
</dbReference>